<accession>A0A1H0MF14</accession>
<dbReference type="OrthoDB" id="214902at2"/>
<evidence type="ECO:0000259" key="1">
    <source>
        <dbReference type="Pfam" id="PF04993"/>
    </source>
</evidence>
<reference evidence="3" key="1">
    <citation type="submission" date="2016-10" db="EMBL/GenBank/DDBJ databases">
        <authorList>
            <person name="Varghese N."/>
            <person name="Submissions S."/>
        </authorList>
    </citation>
    <scope>NUCLEOTIDE SEQUENCE [LARGE SCALE GENOMIC DNA]</scope>
    <source>
        <strain evidence="3">DSM 22329</strain>
    </source>
</reference>
<dbReference type="Proteomes" id="UP000199077">
    <property type="component" value="Chromosome I"/>
</dbReference>
<dbReference type="EMBL" id="LT629711">
    <property type="protein sequence ID" value="SDO79052.1"/>
    <property type="molecule type" value="Genomic_DNA"/>
</dbReference>
<dbReference type="STRING" id="443156.SAMN04489867_0592"/>
<evidence type="ECO:0000313" key="2">
    <source>
        <dbReference type="EMBL" id="SDO79052.1"/>
    </source>
</evidence>
<name>A0A1H0MF14_9MICO</name>
<protein>
    <submittedName>
        <fullName evidence="2">Transcriptional regulator of competence genes, TfoX/Sxy family</fullName>
    </submittedName>
</protein>
<sequence length="110" mass="12409">MAYDEQVAQRIRDLVAGDLDVTEKKMFGGLAFLVNGNMSVAASSKGGLMVRLDADEAQRLLEQPAVRPFEMRGKPMNGWLRVDEAGFETEPQLREWVDRSVEYARTLPHK</sequence>
<organism evidence="2 3">
    <name type="scientific">Pedococcus dokdonensis</name>
    <dbReference type="NCBI Taxonomy" id="443156"/>
    <lineage>
        <taxon>Bacteria</taxon>
        <taxon>Bacillati</taxon>
        <taxon>Actinomycetota</taxon>
        <taxon>Actinomycetes</taxon>
        <taxon>Micrococcales</taxon>
        <taxon>Intrasporangiaceae</taxon>
        <taxon>Pedococcus</taxon>
    </lineage>
</organism>
<feature type="domain" description="TfoX N-terminal" evidence="1">
    <location>
        <begin position="20"/>
        <end position="102"/>
    </location>
</feature>
<dbReference type="InterPro" id="IPR007076">
    <property type="entry name" value="TfoX_N"/>
</dbReference>
<dbReference type="RefSeq" id="WP_091781241.1">
    <property type="nucleotide sequence ID" value="NZ_LT629711.1"/>
</dbReference>
<dbReference type="SUPFAM" id="SSF159894">
    <property type="entry name" value="YgaC/TfoX-N like"/>
    <property type="match status" value="1"/>
</dbReference>
<proteinExistence type="predicted"/>
<evidence type="ECO:0000313" key="3">
    <source>
        <dbReference type="Proteomes" id="UP000199077"/>
    </source>
</evidence>
<gene>
    <name evidence="2" type="ORF">SAMN04489867_0592</name>
</gene>
<keyword evidence="3" id="KW-1185">Reference proteome</keyword>
<dbReference type="Gene3D" id="3.30.1460.30">
    <property type="entry name" value="YgaC/TfoX-N like chaperone"/>
    <property type="match status" value="1"/>
</dbReference>
<dbReference type="Pfam" id="PF04993">
    <property type="entry name" value="TfoX_N"/>
    <property type="match status" value="1"/>
</dbReference>
<dbReference type="AlphaFoldDB" id="A0A1H0MF14"/>